<dbReference type="InterPro" id="IPR007527">
    <property type="entry name" value="Znf_SWIM"/>
</dbReference>
<dbReference type="PANTHER" id="PTHR31669">
    <property type="entry name" value="PROTEIN FAR1-RELATED SEQUENCE 10-RELATED"/>
    <property type="match status" value="1"/>
</dbReference>
<comment type="similarity">
    <text evidence="1 6">Belongs to the FHY3/FAR1 family.</text>
</comment>
<keyword evidence="6" id="KW-0539">Nucleus</keyword>
<dbReference type="GO" id="GO:0005634">
    <property type="term" value="C:nucleus"/>
    <property type="evidence" value="ECO:0007669"/>
    <property type="project" value="UniProtKB-SubCell"/>
</dbReference>
<gene>
    <name evidence="8" type="ORF">M0R45_032722</name>
</gene>
<dbReference type="EMBL" id="JBEDUW010000006">
    <property type="protein sequence ID" value="KAK9924345.1"/>
    <property type="molecule type" value="Genomic_DNA"/>
</dbReference>
<dbReference type="Pfam" id="PF03101">
    <property type="entry name" value="FAR1"/>
    <property type="match status" value="1"/>
</dbReference>
<dbReference type="InterPro" id="IPR018289">
    <property type="entry name" value="MULE_transposase_dom"/>
</dbReference>
<comment type="function">
    <text evidence="6">Putative transcription activator involved in regulating light control of development.</text>
</comment>
<evidence type="ECO:0000256" key="2">
    <source>
        <dbReference type="ARBA" id="ARBA00022723"/>
    </source>
</evidence>
<evidence type="ECO:0000256" key="5">
    <source>
        <dbReference type="PROSITE-ProRule" id="PRU00325"/>
    </source>
</evidence>
<evidence type="ECO:0000313" key="9">
    <source>
        <dbReference type="Proteomes" id="UP001457282"/>
    </source>
</evidence>
<evidence type="ECO:0000256" key="4">
    <source>
        <dbReference type="ARBA" id="ARBA00022833"/>
    </source>
</evidence>
<dbReference type="Proteomes" id="UP001457282">
    <property type="component" value="Unassembled WGS sequence"/>
</dbReference>
<dbReference type="InterPro" id="IPR058778">
    <property type="entry name" value="HTH_FAR1-11-like"/>
</dbReference>
<name>A0AAW1WM02_RUBAR</name>
<reference evidence="8 9" key="1">
    <citation type="journal article" date="2023" name="G3 (Bethesda)">
        <title>A chromosome-length genome assembly and annotation of blackberry (Rubus argutus, cv. 'Hillquist').</title>
        <authorList>
            <person name="Bruna T."/>
            <person name="Aryal R."/>
            <person name="Dudchenko O."/>
            <person name="Sargent D.J."/>
            <person name="Mead D."/>
            <person name="Buti M."/>
            <person name="Cavallini A."/>
            <person name="Hytonen T."/>
            <person name="Andres J."/>
            <person name="Pham M."/>
            <person name="Weisz D."/>
            <person name="Mascagni F."/>
            <person name="Usai G."/>
            <person name="Natali L."/>
            <person name="Bassil N."/>
            <person name="Fernandez G.E."/>
            <person name="Lomsadze A."/>
            <person name="Armour M."/>
            <person name="Olukolu B."/>
            <person name="Poorten T."/>
            <person name="Britton C."/>
            <person name="Davik J."/>
            <person name="Ashrafi H."/>
            <person name="Aiden E.L."/>
            <person name="Borodovsky M."/>
            <person name="Worthington M."/>
        </authorList>
    </citation>
    <scope>NUCLEOTIDE SEQUENCE [LARGE SCALE GENOMIC DNA]</scope>
    <source>
        <strain evidence="8">PI 553951</strain>
    </source>
</reference>
<dbReference type="Pfam" id="PF26175">
    <property type="entry name" value="HTH_FAR1"/>
    <property type="match status" value="1"/>
</dbReference>
<evidence type="ECO:0000313" key="8">
    <source>
        <dbReference type="EMBL" id="KAK9924345.1"/>
    </source>
</evidence>
<evidence type="ECO:0000256" key="1">
    <source>
        <dbReference type="ARBA" id="ARBA00005889"/>
    </source>
</evidence>
<sequence>MAMKASNNIWIRRQQCPCGDWKCYIKYEGDDPALVSSLHVKSEATSSSSSSEAVFTPYVGQIFKTDDDAFEYYSNFARKNGFSIRKARSTESQNLGIYRRDFVCYRSGFNQPRKKVNVEHPRERKSVRCGCDAKLYLTKEIVDGISQWYVSQFSNVHNHELLEDDQVRLLPAYRKIQEADQERILLLSKAGFPVNRIVKVLELEKGVQPGQLPFIEKDIRNFIRTCKKTVQDNDALLNEKRENDMLELLEACKAMTERDPGFVYDYTIDENDKVDNIAWSYGNSVRAYYVFGDVVAFDTTYRSVTYGLLLGVWFGIDNHGKAIFLGCVLLHDESSHSFAWALQAFMRFMRGRCPQTILTDIDSGLRDAIAREFPNTKHVICVWHILSKISSWFSLPLGSQYENFKAEFEMLSHMESIEDFEHQWNIFVARFGLVSDKHIALLYSSRESWSLSYIRSYFLARTLTAEFSLALEAFLKRILNAQTCLQVFFEQVSIAANFGNQTREVMQYMNVKTGMPIEEHARNILTPYAFNILQREIVQSVQYATTEMANGSYLVRHYKKLDGECVVIWMPDDEQIHCTCKEFEHSGILCRHSLRVLVVKNYFQLPEKYFLLRWRLESSLDSLDDVNTQVSVDDCSQSFNTLTATLLTESLVSKERFNYVHRELSSLLEHVRNMPVIVDYVVNMAASNISDS</sequence>
<dbReference type="InterPro" id="IPR006564">
    <property type="entry name" value="Znf_PMZ"/>
</dbReference>
<dbReference type="InterPro" id="IPR031052">
    <property type="entry name" value="FHY3/FAR1"/>
</dbReference>
<dbReference type="Pfam" id="PF04434">
    <property type="entry name" value="SWIM"/>
    <property type="match status" value="1"/>
</dbReference>
<dbReference type="PROSITE" id="PS50966">
    <property type="entry name" value="ZF_SWIM"/>
    <property type="match status" value="1"/>
</dbReference>
<keyword evidence="3 5" id="KW-0863">Zinc-finger</keyword>
<dbReference type="GO" id="GO:0008270">
    <property type="term" value="F:zinc ion binding"/>
    <property type="evidence" value="ECO:0007669"/>
    <property type="project" value="UniProtKB-UniRule"/>
</dbReference>
<evidence type="ECO:0000259" key="7">
    <source>
        <dbReference type="PROSITE" id="PS50966"/>
    </source>
</evidence>
<evidence type="ECO:0000256" key="6">
    <source>
        <dbReference type="RuleBase" id="RU367018"/>
    </source>
</evidence>
<organism evidence="8 9">
    <name type="scientific">Rubus argutus</name>
    <name type="common">Southern blackberry</name>
    <dbReference type="NCBI Taxonomy" id="59490"/>
    <lineage>
        <taxon>Eukaryota</taxon>
        <taxon>Viridiplantae</taxon>
        <taxon>Streptophyta</taxon>
        <taxon>Embryophyta</taxon>
        <taxon>Tracheophyta</taxon>
        <taxon>Spermatophyta</taxon>
        <taxon>Magnoliopsida</taxon>
        <taxon>eudicotyledons</taxon>
        <taxon>Gunneridae</taxon>
        <taxon>Pentapetalae</taxon>
        <taxon>rosids</taxon>
        <taxon>fabids</taxon>
        <taxon>Rosales</taxon>
        <taxon>Rosaceae</taxon>
        <taxon>Rosoideae</taxon>
        <taxon>Rosoideae incertae sedis</taxon>
        <taxon>Rubus</taxon>
    </lineage>
</organism>
<dbReference type="Pfam" id="PF10551">
    <property type="entry name" value="MULE"/>
    <property type="match status" value="1"/>
</dbReference>
<dbReference type="InterPro" id="IPR004330">
    <property type="entry name" value="FAR1_DNA_bnd_dom"/>
</dbReference>
<evidence type="ECO:0000256" key="3">
    <source>
        <dbReference type="ARBA" id="ARBA00022771"/>
    </source>
</evidence>
<proteinExistence type="inferred from homology"/>
<keyword evidence="4 6" id="KW-0862">Zinc</keyword>
<dbReference type="PANTHER" id="PTHR31669:SF174">
    <property type="entry name" value="PROTEIN FAR1-RELATED SEQUENCE 10-RELATED"/>
    <property type="match status" value="1"/>
</dbReference>
<feature type="domain" description="SWIM-type" evidence="7">
    <location>
        <begin position="566"/>
        <end position="601"/>
    </location>
</feature>
<dbReference type="SMART" id="SM00575">
    <property type="entry name" value="ZnF_PMZ"/>
    <property type="match status" value="1"/>
</dbReference>
<dbReference type="GO" id="GO:0006355">
    <property type="term" value="P:regulation of DNA-templated transcription"/>
    <property type="evidence" value="ECO:0007669"/>
    <property type="project" value="UniProtKB-UniRule"/>
</dbReference>
<comment type="caution">
    <text evidence="8">The sequence shown here is derived from an EMBL/GenBank/DDBJ whole genome shotgun (WGS) entry which is preliminary data.</text>
</comment>
<comment type="subcellular location">
    <subcellularLocation>
        <location evidence="6">Nucleus</location>
    </subcellularLocation>
</comment>
<dbReference type="AlphaFoldDB" id="A0AAW1WM02"/>
<keyword evidence="9" id="KW-1185">Reference proteome</keyword>
<keyword evidence="2 6" id="KW-0479">Metal-binding</keyword>
<accession>A0AAW1WM02</accession>
<protein>
    <recommendedName>
        <fullName evidence="6">Protein FAR1-RELATED SEQUENCE</fullName>
    </recommendedName>
</protein>